<evidence type="ECO:0000259" key="2">
    <source>
        <dbReference type="PROSITE" id="PS51762"/>
    </source>
</evidence>
<evidence type="ECO:0000256" key="1">
    <source>
        <dbReference type="ARBA" id="ARBA00006865"/>
    </source>
</evidence>
<accession>A0AAI8KB26</accession>
<protein>
    <recommendedName>
        <fullName evidence="2">GH16 domain-containing protein</fullName>
    </recommendedName>
</protein>
<dbReference type="Gene3D" id="2.60.120.200">
    <property type="match status" value="1"/>
</dbReference>
<keyword evidence="4" id="KW-1185">Reference proteome</keyword>
<comment type="similarity">
    <text evidence="1">Belongs to the glycosyl hydrolase 16 family.</text>
</comment>
<dbReference type="GO" id="GO:0004553">
    <property type="term" value="F:hydrolase activity, hydrolyzing O-glycosyl compounds"/>
    <property type="evidence" value="ECO:0007669"/>
    <property type="project" value="InterPro"/>
</dbReference>
<dbReference type="AlphaFoldDB" id="A0AAI8KB26"/>
<gene>
    <name evidence="3" type="ORF">DZC75_09655</name>
</gene>
<feature type="domain" description="GH16" evidence="2">
    <location>
        <begin position="20"/>
        <end position="266"/>
    </location>
</feature>
<proteinExistence type="inferred from homology"/>
<dbReference type="CDD" id="cd00413">
    <property type="entry name" value="Glyco_hydrolase_16"/>
    <property type="match status" value="1"/>
</dbReference>
<dbReference type="PROSITE" id="PS51762">
    <property type="entry name" value="GH16_2"/>
    <property type="match status" value="1"/>
</dbReference>
<dbReference type="Proteomes" id="UP000258127">
    <property type="component" value="Chromosome"/>
</dbReference>
<dbReference type="Pfam" id="PF00722">
    <property type="entry name" value="Glyco_hydro_16"/>
    <property type="match status" value="1"/>
</dbReference>
<name>A0AAI8KB26_9PSED</name>
<dbReference type="PANTHER" id="PTHR10963">
    <property type="entry name" value="GLYCOSYL HYDROLASE-RELATED"/>
    <property type="match status" value="1"/>
</dbReference>
<dbReference type="RefSeq" id="WP_116888108.1">
    <property type="nucleotide sequence ID" value="NZ_CP031641.1"/>
</dbReference>
<dbReference type="InterPro" id="IPR000757">
    <property type="entry name" value="Beta-glucanase-like"/>
</dbReference>
<dbReference type="GO" id="GO:0005975">
    <property type="term" value="P:carbohydrate metabolic process"/>
    <property type="evidence" value="ECO:0007669"/>
    <property type="project" value="InterPro"/>
</dbReference>
<dbReference type="EMBL" id="CP031641">
    <property type="protein sequence ID" value="AXO88250.1"/>
    <property type="molecule type" value="Genomic_DNA"/>
</dbReference>
<dbReference type="PANTHER" id="PTHR10963:SF60">
    <property type="entry name" value="GRAM-NEGATIVE BACTERIA-BINDING PROTEIN 1-RELATED"/>
    <property type="match status" value="1"/>
</dbReference>
<evidence type="ECO:0000313" key="3">
    <source>
        <dbReference type="EMBL" id="AXO88250.1"/>
    </source>
</evidence>
<reference evidence="3 4" key="1">
    <citation type="submission" date="2018-08" db="EMBL/GenBank/DDBJ databases">
        <authorList>
            <person name="Lee Y."/>
            <person name="Kakembo D."/>
        </authorList>
    </citation>
    <scope>NUCLEOTIDE SEQUENCE [LARGE SCALE GENOMIC DNA]</scope>
    <source>
        <strain evidence="3 4">JBCS1880</strain>
    </source>
</reference>
<organism evidence="3 4">
    <name type="scientific">Pseudomonas parafulva</name>
    <dbReference type="NCBI Taxonomy" id="157782"/>
    <lineage>
        <taxon>Bacteria</taxon>
        <taxon>Pseudomonadati</taxon>
        <taxon>Pseudomonadota</taxon>
        <taxon>Gammaproteobacteria</taxon>
        <taxon>Pseudomonadales</taxon>
        <taxon>Pseudomonadaceae</taxon>
        <taxon>Pseudomonas</taxon>
    </lineage>
</organism>
<dbReference type="InterPro" id="IPR013320">
    <property type="entry name" value="ConA-like_dom_sf"/>
</dbReference>
<dbReference type="SUPFAM" id="SSF49899">
    <property type="entry name" value="Concanavalin A-like lectins/glucanases"/>
    <property type="match status" value="1"/>
</dbReference>
<evidence type="ECO:0000313" key="4">
    <source>
        <dbReference type="Proteomes" id="UP000258127"/>
    </source>
</evidence>
<dbReference type="InterPro" id="IPR050546">
    <property type="entry name" value="Glycosyl_Hydrlase_16"/>
</dbReference>
<sequence>MKKLVSLGVGAAFVLHLHVGSAQDYFVPPGVSPTPIFVEDFEGVELDAQRWSQRVPGRKDQCINEPSAVTVDSGYLTIRTYSLTHADGEVRHHCGMISTQDEFMATYGYWEAAVRFKHAPGVRVAFSVQSPTMGSVIGDAEKSGVEMGVFEHFSDVEQSQYAHALQWDGYGAEHKAWSHLDQLPTLADGEFHTFGLLWAPDRYEFYVDGQLSQRVSANVPISRTPQAIRLSSDIARADAPQAGYGDRHTAQTDFDVDYVRVYPLLR</sequence>